<feature type="domain" description="Alpha-D-phosphohexomutase alpha/beta/alpha" evidence="14">
    <location>
        <begin position="276"/>
        <end position="383"/>
    </location>
</feature>
<evidence type="ECO:0000256" key="4">
    <source>
        <dbReference type="ARBA" id="ARBA00010231"/>
    </source>
</evidence>
<feature type="domain" description="Alpha-D-phosphohexomutase C-terminal" evidence="11">
    <location>
        <begin position="397"/>
        <end position="469"/>
    </location>
</feature>
<feature type="domain" description="Alpha-D-phosphohexomutase alpha/beta/alpha" evidence="12">
    <location>
        <begin position="27"/>
        <end position="150"/>
    </location>
</feature>
<protein>
    <recommendedName>
        <fullName evidence="5">phosphomannomutase</fullName>
        <ecNumber evidence="5">5.4.2.8</ecNumber>
    </recommendedName>
</protein>
<evidence type="ECO:0000256" key="6">
    <source>
        <dbReference type="ARBA" id="ARBA00022553"/>
    </source>
</evidence>
<comment type="catalytic activity">
    <reaction evidence="1">
        <text>alpha-D-mannose 1-phosphate = D-mannose 6-phosphate</text>
        <dbReference type="Rhea" id="RHEA:11140"/>
        <dbReference type="ChEBI" id="CHEBI:58409"/>
        <dbReference type="ChEBI" id="CHEBI:58735"/>
        <dbReference type="EC" id="5.4.2.8"/>
    </reaction>
</comment>
<keyword evidence="9" id="KW-0413">Isomerase</keyword>
<comment type="caution">
    <text evidence="15">The sequence shown here is derived from an EMBL/GenBank/DDBJ whole genome shotgun (WGS) entry which is preliminary data.</text>
</comment>
<dbReference type="AlphaFoldDB" id="A0A520MEJ4"/>
<dbReference type="Pfam" id="PF02878">
    <property type="entry name" value="PGM_PMM_I"/>
    <property type="match status" value="1"/>
</dbReference>
<keyword evidence="8 10" id="KW-0460">Magnesium</keyword>
<evidence type="ECO:0000313" key="16">
    <source>
        <dbReference type="Proteomes" id="UP000315889"/>
    </source>
</evidence>
<evidence type="ECO:0000259" key="11">
    <source>
        <dbReference type="Pfam" id="PF00408"/>
    </source>
</evidence>
<evidence type="ECO:0000256" key="10">
    <source>
        <dbReference type="RuleBase" id="RU004326"/>
    </source>
</evidence>
<dbReference type="InterPro" id="IPR005845">
    <property type="entry name" value="A-D-PHexomutase_a/b/a-II"/>
</dbReference>
<organism evidence="15 16">
    <name type="scientific">SAR92 clade bacterium</name>
    <dbReference type="NCBI Taxonomy" id="2315479"/>
    <lineage>
        <taxon>Bacteria</taxon>
        <taxon>Pseudomonadati</taxon>
        <taxon>Pseudomonadota</taxon>
        <taxon>Gammaproteobacteria</taxon>
        <taxon>Cellvibrionales</taxon>
        <taxon>Porticoccaceae</taxon>
        <taxon>SAR92 clade</taxon>
    </lineage>
</organism>
<name>A0A520MEJ4_9GAMM</name>
<comment type="pathway">
    <text evidence="3">Nucleotide-sugar biosynthesis; GDP-alpha-D-mannose biosynthesis; alpha-D-mannose 1-phosphate from D-fructose 6-phosphate: step 2/2.</text>
</comment>
<sequence>MNLSQPNVIPSPESLSKRDDFVIVDTVFRDYDIRGLAYKEINEEFALRLGKALGKLVLKQGQRCIYLARDGRLSSAELAEALSNGLRLSGCQVINLGESTTPILNFAIHHRANVTCGVIVTASHNPGPYNGFKIVLEKEVISGQRLQELKAMMSANHFPSQIKAKLTNLEIMPLYLEHIICDSRVNYPFKLVIDGGNAVAGQIAVSLFERMGCVVEPLFCEVDGHFPNHDPNPSDEKNLKALITHVKATQADLGLAFDGDGDRLVVVTDNGKIVWPDQLMMIFVKGILRSHPGSPIVFDVKSSKRLTELVEECGGVPVISKTGHAHIRKSVQEENALIGGEFSGHIFFNDRWNGFDDGLYAAVRLLEILCEQEMPSASLNQLISEFRTSSYTPEILVPVPETAKFELMDTLINKCLFADATINKVDGMRVEYEQGWGLVRSSNTTPNLTLRFEAEDEIQLEEIKQHFRKELKPFINHIEDYI</sequence>
<dbReference type="PRINTS" id="PR00509">
    <property type="entry name" value="PGMPMM"/>
</dbReference>
<dbReference type="InterPro" id="IPR005843">
    <property type="entry name" value="A-D-PHexomutase_C"/>
</dbReference>
<dbReference type="EC" id="5.4.2.8" evidence="5"/>
<dbReference type="Gene3D" id="3.40.120.10">
    <property type="entry name" value="Alpha-D-Glucose-1,6-Bisphosphate, subunit A, domain 3"/>
    <property type="match status" value="3"/>
</dbReference>
<evidence type="ECO:0000256" key="1">
    <source>
        <dbReference type="ARBA" id="ARBA00000586"/>
    </source>
</evidence>
<evidence type="ECO:0000256" key="7">
    <source>
        <dbReference type="ARBA" id="ARBA00022723"/>
    </source>
</evidence>
<dbReference type="CDD" id="cd03089">
    <property type="entry name" value="PMM_PGM"/>
    <property type="match status" value="1"/>
</dbReference>
<comment type="similarity">
    <text evidence="4 10">Belongs to the phosphohexose mutase family.</text>
</comment>
<dbReference type="Pfam" id="PF02880">
    <property type="entry name" value="PGM_PMM_III"/>
    <property type="match status" value="1"/>
</dbReference>
<evidence type="ECO:0000256" key="8">
    <source>
        <dbReference type="ARBA" id="ARBA00022842"/>
    </source>
</evidence>
<dbReference type="InterPro" id="IPR016055">
    <property type="entry name" value="A-D-PHexomutase_a/b/a-I/II/III"/>
</dbReference>
<dbReference type="Gene3D" id="3.30.310.50">
    <property type="entry name" value="Alpha-D-phosphohexomutase, C-terminal domain"/>
    <property type="match status" value="1"/>
</dbReference>
<dbReference type="PANTHER" id="PTHR43771:SF2">
    <property type="entry name" value="PHOSPHOMANNOMUTASE_PHOSPHOGLUCOMUTASE"/>
    <property type="match status" value="1"/>
</dbReference>
<dbReference type="PANTHER" id="PTHR43771">
    <property type="entry name" value="PHOSPHOMANNOMUTASE"/>
    <property type="match status" value="1"/>
</dbReference>
<dbReference type="InterPro" id="IPR005846">
    <property type="entry name" value="A-D-PHexomutase_a/b/a-III"/>
</dbReference>
<dbReference type="InterPro" id="IPR005844">
    <property type="entry name" value="A-D-PHexomutase_a/b/a-I"/>
</dbReference>
<proteinExistence type="inferred from homology"/>
<dbReference type="InterPro" id="IPR036900">
    <property type="entry name" value="A-D-PHexomutase_C_sf"/>
</dbReference>
<dbReference type="PROSITE" id="PS00710">
    <property type="entry name" value="PGM_PMM"/>
    <property type="match status" value="1"/>
</dbReference>
<dbReference type="GO" id="GO:0004615">
    <property type="term" value="F:phosphomannomutase activity"/>
    <property type="evidence" value="ECO:0007669"/>
    <property type="project" value="UniProtKB-EC"/>
</dbReference>
<keyword evidence="7 10" id="KW-0479">Metal-binding</keyword>
<dbReference type="Pfam" id="PF02879">
    <property type="entry name" value="PGM_PMM_II"/>
    <property type="match status" value="1"/>
</dbReference>
<evidence type="ECO:0000259" key="14">
    <source>
        <dbReference type="Pfam" id="PF02880"/>
    </source>
</evidence>
<evidence type="ECO:0000256" key="3">
    <source>
        <dbReference type="ARBA" id="ARBA00004699"/>
    </source>
</evidence>
<evidence type="ECO:0000259" key="12">
    <source>
        <dbReference type="Pfam" id="PF02878"/>
    </source>
</evidence>
<accession>A0A520MEJ4</accession>
<evidence type="ECO:0000256" key="2">
    <source>
        <dbReference type="ARBA" id="ARBA00001946"/>
    </source>
</evidence>
<evidence type="ECO:0000259" key="13">
    <source>
        <dbReference type="Pfam" id="PF02879"/>
    </source>
</evidence>
<feature type="domain" description="Alpha-D-phosphohexomutase alpha/beta/alpha" evidence="13">
    <location>
        <begin position="183"/>
        <end position="271"/>
    </location>
</feature>
<dbReference type="EMBL" id="SHBP01000009">
    <property type="protein sequence ID" value="RZO19647.1"/>
    <property type="molecule type" value="Genomic_DNA"/>
</dbReference>
<evidence type="ECO:0000256" key="5">
    <source>
        <dbReference type="ARBA" id="ARBA00012730"/>
    </source>
</evidence>
<evidence type="ECO:0000256" key="9">
    <source>
        <dbReference type="ARBA" id="ARBA00023235"/>
    </source>
</evidence>
<reference evidence="15 16" key="1">
    <citation type="submission" date="2019-02" db="EMBL/GenBank/DDBJ databases">
        <title>Prokaryotic population dynamics and viral predation in marine succession experiment using metagenomics: the confinement effect.</title>
        <authorList>
            <person name="Haro-Moreno J.M."/>
            <person name="Rodriguez-Valera F."/>
            <person name="Lopez-Perez M."/>
        </authorList>
    </citation>
    <scope>NUCLEOTIDE SEQUENCE [LARGE SCALE GENOMIC DNA]</scope>
    <source>
        <strain evidence="15">MED-G170</strain>
    </source>
</reference>
<dbReference type="InterPro" id="IPR016066">
    <property type="entry name" value="A-D-PHexomutase_CS"/>
</dbReference>
<dbReference type="InterPro" id="IPR005841">
    <property type="entry name" value="Alpha-D-phosphohexomutase_SF"/>
</dbReference>
<gene>
    <name evidence="15" type="ORF">EVB03_07000</name>
</gene>
<comment type="cofactor">
    <cofactor evidence="2">
        <name>Mg(2+)</name>
        <dbReference type="ChEBI" id="CHEBI:18420"/>
    </cofactor>
</comment>
<dbReference type="SUPFAM" id="SSF53738">
    <property type="entry name" value="Phosphoglucomutase, first 3 domains"/>
    <property type="match status" value="3"/>
</dbReference>
<evidence type="ECO:0000313" key="15">
    <source>
        <dbReference type="EMBL" id="RZO19647.1"/>
    </source>
</evidence>
<dbReference type="Proteomes" id="UP000315889">
    <property type="component" value="Unassembled WGS sequence"/>
</dbReference>
<dbReference type="GO" id="GO:0000287">
    <property type="term" value="F:magnesium ion binding"/>
    <property type="evidence" value="ECO:0007669"/>
    <property type="project" value="InterPro"/>
</dbReference>
<dbReference type="GO" id="GO:0005975">
    <property type="term" value="P:carbohydrate metabolic process"/>
    <property type="evidence" value="ECO:0007669"/>
    <property type="project" value="InterPro"/>
</dbReference>
<keyword evidence="6" id="KW-0597">Phosphoprotein</keyword>
<dbReference type="SUPFAM" id="SSF55957">
    <property type="entry name" value="Phosphoglucomutase, C-terminal domain"/>
    <property type="match status" value="1"/>
</dbReference>
<dbReference type="Pfam" id="PF00408">
    <property type="entry name" value="PGM_PMM_IV"/>
    <property type="match status" value="1"/>
</dbReference>